<dbReference type="eggNOG" id="COG4681">
    <property type="taxonomic scope" value="Bacteria"/>
</dbReference>
<protein>
    <recommendedName>
        <fullName evidence="3">YaeQ protein</fullName>
    </recommendedName>
</protein>
<accession>A4G850</accession>
<organism evidence="1 2">
    <name type="scientific">Herminiimonas arsenicoxydans</name>
    <dbReference type="NCBI Taxonomy" id="204773"/>
    <lineage>
        <taxon>Bacteria</taxon>
        <taxon>Pseudomonadati</taxon>
        <taxon>Pseudomonadota</taxon>
        <taxon>Betaproteobacteria</taxon>
        <taxon>Burkholderiales</taxon>
        <taxon>Oxalobacteraceae</taxon>
        <taxon>Herminiimonas</taxon>
    </lineage>
</organism>
<dbReference type="EMBL" id="CU207211">
    <property type="protein sequence ID" value="CAL62687.1"/>
    <property type="molecule type" value="Genomic_DNA"/>
</dbReference>
<dbReference type="OrthoDB" id="5293309at2"/>
<dbReference type="PANTHER" id="PTHR38784">
    <property type="entry name" value="SUCROSE PHOSPHORYLASE"/>
    <property type="match status" value="1"/>
</dbReference>
<dbReference type="Pfam" id="PF07152">
    <property type="entry name" value="YaeQ"/>
    <property type="match status" value="1"/>
</dbReference>
<evidence type="ECO:0008006" key="3">
    <source>
        <dbReference type="Google" id="ProtNLM"/>
    </source>
</evidence>
<dbReference type="CDD" id="cd22368">
    <property type="entry name" value="YaeQ-like"/>
    <property type="match status" value="1"/>
</dbReference>
<keyword evidence="2" id="KW-1185">Reference proteome</keyword>
<dbReference type="InterPro" id="IPR011335">
    <property type="entry name" value="Restrct_endonuc-II-like"/>
</dbReference>
<evidence type="ECO:0000313" key="1">
    <source>
        <dbReference type="EMBL" id="CAL62687.1"/>
    </source>
</evidence>
<dbReference type="InterPro" id="IPR038590">
    <property type="entry name" value="YaeQ_sf"/>
</dbReference>
<dbReference type="HOGENOM" id="CLU_096741_0_0_4"/>
<dbReference type="Proteomes" id="UP000006697">
    <property type="component" value="Chromosome"/>
</dbReference>
<dbReference type="InterPro" id="IPR009822">
    <property type="entry name" value="YaeQ"/>
</dbReference>
<reference evidence="1 2" key="1">
    <citation type="journal article" date="2007" name="PLoS Genet.">
        <title>A tale of two oxidation states: bacterial colonization of arsenic-rich environments.</title>
        <authorList>
            <person name="Muller D."/>
            <person name="Medigue C."/>
            <person name="Koechler S."/>
            <person name="Barbe V."/>
            <person name="Barakat M."/>
            <person name="Talla E."/>
            <person name="Bonnefoy V."/>
            <person name="Krin E."/>
            <person name="Arsene-Ploetze F."/>
            <person name="Carapito C."/>
            <person name="Chandler M."/>
            <person name="Cournoyer B."/>
            <person name="Cruveiller S."/>
            <person name="Dossat C."/>
            <person name="Duval S."/>
            <person name="Heymann M."/>
            <person name="Leize E."/>
            <person name="Lieutaud A."/>
            <person name="Lievremont D."/>
            <person name="Makita Y."/>
            <person name="Mangenot S."/>
            <person name="Nitschke W."/>
            <person name="Ortet P."/>
            <person name="Perdrial N."/>
            <person name="Schoepp B."/>
            <person name="Siguier N."/>
            <person name="Simeonova D.D."/>
            <person name="Rouy Z."/>
            <person name="Segurens B."/>
            <person name="Turlin E."/>
            <person name="Vallenet D."/>
            <person name="Van Dorsselaer A."/>
            <person name="Weiss S."/>
            <person name="Weissenbach J."/>
            <person name="Lett M.C."/>
            <person name="Danchin A."/>
            <person name="Bertin P.N."/>
        </authorList>
    </citation>
    <scope>NUCLEOTIDE SEQUENCE [LARGE SCALE GENOMIC DNA]</scope>
    <source>
        <strain evidence="2">ULPAs1</strain>
    </source>
</reference>
<evidence type="ECO:0000313" key="2">
    <source>
        <dbReference type="Proteomes" id="UP000006697"/>
    </source>
</evidence>
<dbReference type="Gene3D" id="3.10.640.10">
    <property type="entry name" value="Restriction endonuclease-like alpha-beta roll domain"/>
    <property type="match status" value="1"/>
</dbReference>
<dbReference type="AlphaFoldDB" id="A4G850"/>
<dbReference type="SMART" id="SM01322">
    <property type="entry name" value="YaeQ"/>
    <property type="match status" value="1"/>
</dbReference>
<dbReference type="SUPFAM" id="SSF52980">
    <property type="entry name" value="Restriction endonuclease-like"/>
    <property type="match status" value="1"/>
</dbReference>
<dbReference type="STRING" id="204773.HEAR2565"/>
<sequence>MALKSTIFKADLQIADMDRQYYDGHMLTIARHPSETDERMMVRILAFVLHASEALAFGKGLSADDEPDLWRKDLTGAIDLWIEVGQPDEKRIMKACGRSSQVIIYSYSGMSNIWWNQTAGKVERAKNLSVFNLPAATSQALAKLAQRNMQLQCTIQDAQVWINGDGESLLIDLLTLKAPAAAAR</sequence>
<gene>
    <name evidence="1" type="ordered locus">HEAR2565</name>
</gene>
<dbReference type="PANTHER" id="PTHR38784:SF1">
    <property type="entry name" value="SUCROSE PHOSPHORYLASE"/>
    <property type="match status" value="1"/>
</dbReference>
<name>A4G850_HERAR</name>
<dbReference type="KEGG" id="har:HEAR2565"/>
<dbReference type="PIRSF" id="PIRSF011484">
    <property type="entry name" value="YaeQ"/>
    <property type="match status" value="1"/>
</dbReference>
<proteinExistence type="predicted"/>